<dbReference type="GO" id="GO:0009507">
    <property type="term" value="C:chloroplast"/>
    <property type="evidence" value="ECO:0000318"/>
    <property type="project" value="GO_Central"/>
</dbReference>
<dbReference type="AlphaFoldDB" id="A0A022PUQ2"/>
<feature type="non-terminal residue" evidence="1">
    <location>
        <position position="1"/>
    </location>
</feature>
<gene>
    <name evidence="1" type="ORF">MIMGU_mgv1a023154mg</name>
</gene>
<name>A0A022PUQ2_ERYGU</name>
<dbReference type="STRING" id="4155.A0A022PUQ2"/>
<accession>A0A022PUQ2</accession>
<protein>
    <submittedName>
        <fullName evidence="1">Uncharacterized protein</fullName>
    </submittedName>
</protein>
<reference evidence="1 2" key="1">
    <citation type="journal article" date="2013" name="Proc. Natl. Acad. Sci. U.S.A.">
        <title>Fine-scale variation in meiotic recombination in Mimulus inferred from population shotgun sequencing.</title>
        <authorList>
            <person name="Hellsten U."/>
            <person name="Wright K.M."/>
            <person name="Jenkins J."/>
            <person name="Shu S."/>
            <person name="Yuan Y."/>
            <person name="Wessler S.R."/>
            <person name="Schmutz J."/>
            <person name="Willis J.H."/>
            <person name="Rokhsar D.S."/>
        </authorList>
    </citation>
    <scope>NUCLEOTIDE SEQUENCE [LARGE SCALE GENOMIC DNA]</scope>
    <source>
        <strain evidence="2">cv. DUN x IM62</strain>
    </source>
</reference>
<dbReference type="Proteomes" id="UP000030748">
    <property type="component" value="Unassembled WGS sequence"/>
</dbReference>
<dbReference type="PANTHER" id="PTHR37758:SF1">
    <property type="entry name" value="OS03G0334300 PROTEIN"/>
    <property type="match status" value="1"/>
</dbReference>
<keyword evidence="2" id="KW-1185">Reference proteome</keyword>
<evidence type="ECO:0000313" key="1">
    <source>
        <dbReference type="EMBL" id="EYU20132.1"/>
    </source>
</evidence>
<evidence type="ECO:0000313" key="2">
    <source>
        <dbReference type="Proteomes" id="UP000030748"/>
    </source>
</evidence>
<proteinExistence type="predicted"/>
<dbReference type="EMBL" id="KI632289">
    <property type="protein sequence ID" value="EYU20132.1"/>
    <property type="molecule type" value="Genomic_DNA"/>
</dbReference>
<sequence length="98" mass="10832">QTVTTLRCSKGDSSSSVLEVDKILMEINNIVEQEQELVGTNDKIDGIVELLECLEREAIMGEDNGTNPTDYNRRALIFDNSSKVFKAIKHTITTSSAV</sequence>
<dbReference type="PANTHER" id="PTHR37758">
    <property type="entry name" value="OS03G0334300 PROTEIN"/>
    <property type="match status" value="1"/>
</dbReference>
<dbReference type="eggNOG" id="ENOG502S6XS">
    <property type="taxonomic scope" value="Eukaryota"/>
</dbReference>
<organism evidence="1 2">
    <name type="scientific">Erythranthe guttata</name>
    <name type="common">Yellow monkey flower</name>
    <name type="synonym">Mimulus guttatus</name>
    <dbReference type="NCBI Taxonomy" id="4155"/>
    <lineage>
        <taxon>Eukaryota</taxon>
        <taxon>Viridiplantae</taxon>
        <taxon>Streptophyta</taxon>
        <taxon>Embryophyta</taxon>
        <taxon>Tracheophyta</taxon>
        <taxon>Spermatophyta</taxon>
        <taxon>Magnoliopsida</taxon>
        <taxon>eudicotyledons</taxon>
        <taxon>Gunneridae</taxon>
        <taxon>Pentapetalae</taxon>
        <taxon>asterids</taxon>
        <taxon>lamiids</taxon>
        <taxon>Lamiales</taxon>
        <taxon>Phrymaceae</taxon>
        <taxon>Erythranthe</taxon>
    </lineage>
</organism>